<dbReference type="Proteomes" id="UP000326924">
    <property type="component" value="Unassembled WGS sequence"/>
</dbReference>
<comment type="cofactor">
    <cofactor evidence="1">
        <name>pyridoxal 5'-phosphate</name>
        <dbReference type="ChEBI" id="CHEBI:597326"/>
    </cofactor>
</comment>
<dbReference type="InterPro" id="IPR050859">
    <property type="entry name" value="Class-I_PLP-dep_aminotransf"/>
</dbReference>
<evidence type="ECO:0000256" key="6">
    <source>
        <dbReference type="ARBA" id="ARBA00022679"/>
    </source>
</evidence>
<dbReference type="InParanoid" id="A0A5J5EVG8"/>
<accession>A0A5J5EVG8</accession>
<reference evidence="11 12" key="1">
    <citation type="submission" date="2019-09" db="EMBL/GenBank/DDBJ databases">
        <title>Draft genome of the ectomycorrhizal ascomycete Sphaerosporella brunnea.</title>
        <authorList>
            <consortium name="DOE Joint Genome Institute"/>
            <person name="Benucci G.M."/>
            <person name="Marozzi G."/>
            <person name="Antonielli L."/>
            <person name="Sanchez S."/>
            <person name="Marco P."/>
            <person name="Wang X."/>
            <person name="Falini L.B."/>
            <person name="Barry K."/>
            <person name="Haridas S."/>
            <person name="Lipzen A."/>
            <person name="Labutti K."/>
            <person name="Grigoriev I.V."/>
            <person name="Murat C."/>
            <person name="Martin F."/>
            <person name="Albertini E."/>
            <person name="Donnini D."/>
            <person name="Bonito G."/>
        </authorList>
    </citation>
    <scope>NUCLEOTIDE SEQUENCE [LARGE SCALE GENOMIC DNA]</scope>
    <source>
        <strain evidence="11 12">Sb_GMNB300</strain>
    </source>
</reference>
<comment type="catalytic activity">
    <reaction evidence="8">
        <text>an aromatic L-alpha-amino acid + 2-oxoglutarate = an aromatic oxo-acid + L-glutamate</text>
        <dbReference type="Rhea" id="RHEA:17533"/>
        <dbReference type="ChEBI" id="CHEBI:16810"/>
        <dbReference type="ChEBI" id="CHEBI:29985"/>
        <dbReference type="ChEBI" id="CHEBI:73309"/>
        <dbReference type="ChEBI" id="CHEBI:84824"/>
        <dbReference type="EC" id="2.6.1.57"/>
    </reaction>
</comment>
<dbReference type="Pfam" id="PF00155">
    <property type="entry name" value="Aminotran_1_2"/>
    <property type="match status" value="1"/>
</dbReference>
<feature type="domain" description="Aminotransferase class I/classII large" evidence="10">
    <location>
        <begin position="187"/>
        <end position="525"/>
    </location>
</feature>
<dbReference type="AlphaFoldDB" id="A0A5J5EVG8"/>
<comment type="caution">
    <text evidence="11">The sequence shown here is derived from an EMBL/GenBank/DDBJ whole genome shotgun (WGS) entry which is preliminary data.</text>
</comment>
<dbReference type="GO" id="GO:0009074">
    <property type="term" value="P:aromatic amino acid family catabolic process"/>
    <property type="evidence" value="ECO:0007669"/>
    <property type="project" value="TreeGrafter"/>
</dbReference>
<sequence>MTPPATVEDVAVHGLTDTIGVTIPNPLTCEDVPNRRAKAGKLNGGVAAATNSEFFKAPAPHKPLAIRLDHRMSQEAKLRKSTVLKSLAKHMATPGMISLGGGLPSSEYFPFESMDIKVPAVGKFLEEETKTTGKTMHLGKHDVKEGKSAYDLSIALNYGQASGSAQMVRWVTEHTEIVHNPPYRDWACTLSAGSTSSLEMVYRMFLEKGDFVISEEYTFATAVETSHPLGCKFVGVKMDSEGMIAEALDELLENWDVATRGARKPFLLYTVPTGQNPTGSTQGRERRQQIYKVAQKHDLILIEDEPYYFLQMQPYTGPGAEPAPLPKNHDEFLKSLVPSLLSMDVDGRVIRLDSFSKVLAPGSRCGWVVASAQVCERLQRHGEVSTQHAAGFSQVILHRLLDEEWGHGGYLDWLVNLRVQYTTRRDALMKACDDHLPKEVATWTPPAAGMFHWINLDVSKHPEFGKKSVAEIEQAVFRTSVASGVLVTPGSYFMADQENELEKVFFRATFAAAEFDTMSEAIRRFGLAIRKVFGLPQ</sequence>
<keyword evidence="12" id="KW-1185">Reference proteome</keyword>
<dbReference type="GO" id="GO:0019878">
    <property type="term" value="P:lysine biosynthetic process via aminoadipic acid"/>
    <property type="evidence" value="ECO:0007669"/>
    <property type="project" value="TreeGrafter"/>
</dbReference>
<protein>
    <recommendedName>
        <fullName evidence="9">aromatic-amino-acid transaminase</fullName>
        <ecNumber evidence="9">2.6.1.57</ecNumber>
    </recommendedName>
</protein>
<evidence type="ECO:0000256" key="1">
    <source>
        <dbReference type="ARBA" id="ARBA00001933"/>
    </source>
</evidence>
<dbReference type="EMBL" id="VXIS01000099">
    <property type="protein sequence ID" value="KAA8905464.1"/>
    <property type="molecule type" value="Genomic_DNA"/>
</dbReference>
<evidence type="ECO:0000259" key="10">
    <source>
        <dbReference type="Pfam" id="PF00155"/>
    </source>
</evidence>
<evidence type="ECO:0000256" key="3">
    <source>
        <dbReference type="ARBA" id="ARBA00007441"/>
    </source>
</evidence>
<keyword evidence="6 11" id="KW-0808">Transferase</keyword>
<dbReference type="GO" id="GO:0006571">
    <property type="term" value="P:tyrosine biosynthetic process"/>
    <property type="evidence" value="ECO:0007669"/>
    <property type="project" value="TreeGrafter"/>
</dbReference>
<evidence type="ECO:0000313" key="11">
    <source>
        <dbReference type="EMBL" id="KAA8905464.1"/>
    </source>
</evidence>
<dbReference type="EC" id="2.6.1.57" evidence="9"/>
<evidence type="ECO:0000256" key="9">
    <source>
        <dbReference type="ARBA" id="ARBA00067014"/>
    </source>
</evidence>
<dbReference type="Gene3D" id="3.40.640.10">
    <property type="entry name" value="Type I PLP-dependent aspartate aminotransferase-like (Major domain)"/>
    <property type="match status" value="1"/>
</dbReference>
<dbReference type="PANTHER" id="PTHR42790">
    <property type="entry name" value="AMINOTRANSFERASE"/>
    <property type="match status" value="1"/>
</dbReference>
<keyword evidence="4" id="KW-0963">Cytoplasm</keyword>
<dbReference type="InterPro" id="IPR015424">
    <property type="entry name" value="PyrdxlP-dep_Trfase"/>
</dbReference>
<dbReference type="GO" id="GO:0047536">
    <property type="term" value="F:2-aminoadipate transaminase activity"/>
    <property type="evidence" value="ECO:0007669"/>
    <property type="project" value="TreeGrafter"/>
</dbReference>
<dbReference type="GO" id="GO:0005737">
    <property type="term" value="C:cytoplasm"/>
    <property type="evidence" value="ECO:0007669"/>
    <property type="project" value="UniProtKB-SubCell"/>
</dbReference>
<evidence type="ECO:0000256" key="8">
    <source>
        <dbReference type="ARBA" id="ARBA00051993"/>
    </source>
</evidence>
<comment type="similarity">
    <text evidence="3">Belongs to the class-I pyridoxal-phosphate-dependent aminotransferase family.</text>
</comment>
<keyword evidence="7" id="KW-0663">Pyridoxal phosphate</keyword>
<comment type="subcellular location">
    <subcellularLocation>
        <location evidence="2">Cytoplasm</location>
    </subcellularLocation>
</comment>
<dbReference type="InterPro" id="IPR015421">
    <property type="entry name" value="PyrdxlP-dep_Trfase_major"/>
</dbReference>
<dbReference type="CDD" id="cd00609">
    <property type="entry name" value="AAT_like"/>
    <property type="match status" value="1"/>
</dbReference>
<name>A0A5J5EVG8_9PEZI</name>
<organism evidence="11 12">
    <name type="scientific">Sphaerosporella brunnea</name>
    <dbReference type="NCBI Taxonomy" id="1250544"/>
    <lineage>
        <taxon>Eukaryota</taxon>
        <taxon>Fungi</taxon>
        <taxon>Dikarya</taxon>
        <taxon>Ascomycota</taxon>
        <taxon>Pezizomycotina</taxon>
        <taxon>Pezizomycetes</taxon>
        <taxon>Pezizales</taxon>
        <taxon>Pyronemataceae</taxon>
        <taxon>Sphaerosporella</taxon>
    </lineage>
</organism>
<evidence type="ECO:0000313" key="12">
    <source>
        <dbReference type="Proteomes" id="UP000326924"/>
    </source>
</evidence>
<evidence type="ECO:0000256" key="4">
    <source>
        <dbReference type="ARBA" id="ARBA00022490"/>
    </source>
</evidence>
<evidence type="ECO:0000256" key="2">
    <source>
        <dbReference type="ARBA" id="ARBA00004496"/>
    </source>
</evidence>
<dbReference type="GO" id="GO:0008793">
    <property type="term" value="F:aromatic-amino-acid transaminase activity"/>
    <property type="evidence" value="ECO:0007669"/>
    <property type="project" value="TreeGrafter"/>
</dbReference>
<dbReference type="FunFam" id="3.40.640.10:FF:000074">
    <property type="entry name" value="Aromatic amino acid aminotransferase"/>
    <property type="match status" value="1"/>
</dbReference>
<keyword evidence="5" id="KW-0032">Aminotransferase</keyword>
<gene>
    <name evidence="11" type="ORF">FN846DRAFT_950590</name>
</gene>
<dbReference type="SUPFAM" id="SSF53383">
    <property type="entry name" value="PLP-dependent transferases"/>
    <property type="match status" value="1"/>
</dbReference>
<dbReference type="OrthoDB" id="691673at2759"/>
<dbReference type="GO" id="GO:0030170">
    <property type="term" value="F:pyridoxal phosphate binding"/>
    <property type="evidence" value="ECO:0007669"/>
    <property type="project" value="InterPro"/>
</dbReference>
<dbReference type="PANTHER" id="PTHR42790:SF21">
    <property type="entry name" value="AROMATIC_AMINOADIPATE AMINOTRANSFERASE 1"/>
    <property type="match status" value="1"/>
</dbReference>
<dbReference type="FunCoup" id="A0A5J5EVG8">
    <property type="interactions" value="255"/>
</dbReference>
<dbReference type="InterPro" id="IPR004839">
    <property type="entry name" value="Aminotransferase_I/II_large"/>
</dbReference>
<evidence type="ECO:0000256" key="7">
    <source>
        <dbReference type="ARBA" id="ARBA00022898"/>
    </source>
</evidence>
<proteinExistence type="inferred from homology"/>
<evidence type="ECO:0000256" key="5">
    <source>
        <dbReference type="ARBA" id="ARBA00022576"/>
    </source>
</evidence>